<proteinExistence type="predicted"/>
<evidence type="ECO:0000313" key="2">
    <source>
        <dbReference type="Proteomes" id="UP000054359"/>
    </source>
</evidence>
<dbReference type="GO" id="GO:0000209">
    <property type="term" value="P:protein polyubiquitination"/>
    <property type="evidence" value="ECO:0007669"/>
    <property type="project" value="TreeGrafter"/>
</dbReference>
<dbReference type="OrthoDB" id="6435364at2759"/>
<dbReference type="GO" id="GO:0061630">
    <property type="term" value="F:ubiquitin protein ligase activity"/>
    <property type="evidence" value="ECO:0007669"/>
    <property type="project" value="TreeGrafter"/>
</dbReference>
<name>A0A087UKI2_STEMI</name>
<protein>
    <submittedName>
        <fullName evidence="1">E3 ubiquitin-protein ligase SHPRH</fullName>
    </submittedName>
</protein>
<dbReference type="AlphaFoldDB" id="A0A087UKI2"/>
<dbReference type="InterPro" id="IPR052583">
    <property type="entry name" value="ATP-helicase/E3_Ub-Ligase"/>
</dbReference>
<reference evidence="1 2" key="1">
    <citation type="submission" date="2013-11" db="EMBL/GenBank/DDBJ databases">
        <title>Genome sequencing of Stegodyphus mimosarum.</title>
        <authorList>
            <person name="Bechsgaard J."/>
        </authorList>
    </citation>
    <scope>NUCLEOTIDE SEQUENCE [LARGE SCALE GENOMIC DNA]</scope>
</reference>
<dbReference type="PANTHER" id="PTHR45865">
    <property type="entry name" value="E3 UBIQUITIN-PROTEIN LIGASE SHPRH FAMILY MEMBER"/>
    <property type="match status" value="1"/>
</dbReference>
<sequence>MPPRKKARQVADIMLPVKSTELAKILEAGIDYPLTINVNFSGLHASEFKLGDFAVTIQGTLYDLVCEDPIYLYFRRFSLFCMLVWNEYDDNLVLREKFAYATCDVPREVLLNLLDEKAFCIVLNPANVQLASSTLILEVYLTDNVFLSLKSPSEILFSRSVKNVNGAVKHFKNVEYVDLEDRLCPKQSMLKILDNIQNSFDPKNELQIFSQYLIPRLRHYQSQAVHWMLRQEEVRVHTKNHPLYTQLELKENTKIYYQKYGGFFVKEEYTAGKPLGGILADEMG</sequence>
<dbReference type="Proteomes" id="UP000054359">
    <property type="component" value="Unassembled WGS sequence"/>
</dbReference>
<evidence type="ECO:0000313" key="1">
    <source>
        <dbReference type="EMBL" id="KFM77871.1"/>
    </source>
</evidence>
<dbReference type="EMBL" id="KK120259">
    <property type="protein sequence ID" value="KFM77871.1"/>
    <property type="molecule type" value="Genomic_DNA"/>
</dbReference>
<feature type="non-terminal residue" evidence="1">
    <location>
        <position position="284"/>
    </location>
</feature>
<dbReference type="STRING" id="407821.A0A087UKI2"/>
<dbReference type="GO" id="GO:0005634">
    <property type="term" value="C:nucleus"/>
    <property type="evidence" value="ECO:0007669"/>
    <property type="project" value="TreeGrafter"/>
</dbReference>
<organism evidence="1 2">
    <name type="scientific">Stegodyphus mimosarum</name>
    <name type="common">African social velvet spider</name>
    <dbReference type="NCBI Taxonomy" id="407821"/>
    <lineage>
        <taxon>Eukaryota</taxon>
        <taxon>Metazoa</taxon>
        <taxon>Ecdysozoa</taxon>
        <taxon>Arthropoda</taxon>
        <taxon>Chelicerata</taxon>
        <taxon>Arachnida</taxon>
        <taxon>Araneae</taxon>
        <taxon>Araneomorphae</taxon>
        <taxon>Entelegynae</taxon>
        <taxon>Eresoidea</taxon>
        <taxon>Eresidae</taxon>
        <taxon>Stegodyphus</taxon>
    </lineage>
</organism>
<keyword evidence="2" id="KW-1185">Reference proteome</keyword>
<dbReference type="PANTHER" id="PTHR45865:SF1">
    <property type="entry name" value="E3 UBIQUITIN-PROTEIN LIGASE SHPRH"/>
    <property type="match status" value="1"/>
</dbReference>
<gene>
    <name evidence="1" type="ORF">X975_24590</name>
</gene>
<accession>A0A087UKI2</accession>
<dbReference type="GO" id="GO:0006974">
    <property type="term" value="P:DNA damage response"/>
    <property type="evidence" value="ECO:0007669"/>
    <property type="project" value="TreeGrafter"/>
</dbReference>